<organism evidence="2 3">
    <name type="scientific">Leptospira stimsonii</name>
    <dbReference type="NCBI Taxonomy" id="2202203"/>
    <lineage>
        <taxon>Bacteria</taxon>
        <taxon>Pseudomonadati</taxon>
        <taxon>Spirochaetota</taxon>
        <taxon>Spirochaetia</taxon>
        <taxon>Leptospirales</taxon>
        <taxon>Leptospiraceae</taxon>
        <taxon>Leptospira</taxon>
    </lineage>
</organism>
<gene>
    <name evidence="2" type="ORF">DLM75_16890</name>
</gene>
<comment type="caution">
    <text evidence="2">The sequence shown here is derived from an EMBL/GenBank/DDBJ whole genome shotgun (WGS) entry which is preliminary data.</text>
</comment>
<protein>
    <submittedName>
        <fullName evidence="2">Uncharacterized protein</fullName>
    </submittedName>
</protein>
<sequence>MFRRLISILFLVLFFGALPAWFLSTLEGWIFVDCLQRTSTEGMECAISERFAFASRSLVYSTKSARSLKSFQQGRRGKSVTYQLFLSTPSGEKAVLRSPIGSVEIDRIAKDLNVALQSRATAYHAKINPEPLFWMTLFLFIVFVGVGVFISLQNTIRRKSRK</sequence>
<evidence type="ECO:0000256" key="1">
    <source>
        <dbReference type="SAM" id="Phobius"/>
    </source>
</evidence>
<name>A0A396YVC8_9LEPT</name>
<proteinExistence type="predicted"/>
<dbReference type="EMBL" id="QHCT01000005">
    <property type="protein sequence ID" value="RHX87189.1"/>
    <property type="molecule type" value="Genomic_DNA"/>
</dbReference>
<keyword evidence="1" id="KW-0472">Membrane</keyword>
<evidence type="ECO:0000313" key="2">
    <source>
        <dbReference type="EMBL" id="RHX87189.1"/>
    </source>
</evidence>
<keyword evidence="1" id="KW-1133">Transmembrane helix</keyword>
<dbReference type="Proteomes" id="UP000265798">
    <property type="component" value="Unassembled WGS sequence"/>
</dbReference>
<keyword evidence="1" id="KW-0812">Transmembrane</keyword>
<accession>A0A396YVC8</accession>
<reference evidence="3" key="1">
    <citation type="submission" date="2018-05" db="EMBL/GenBank/DDBJ databases">
        <title>Leptospira yasudae sp. nov. and Leptospira stimsonii sp. nov., two pathogenic species of the genus Leptospira isolated from environmental sources.</title>
        <authorList>
            <person name="Casanovas-Massana A."/>
            <person name="Hamond C."/>
            <person name="Santos L.A."/>
            <person name="Hacker K.P."/>
            <person name="Balassiano I."/>
            <person name="Medeiros M.A."/>
            <person name="Reis M.G."/>
            <person name="Ko A.I."/>
            <person name="Wunder E.A."/>
        </authorList>
    </citation>
    <scope>NUCLEOTIDE SEQUENCE [LARGE SCALE GENOMIC DNA]</scope>
    <source>
        <strain evidence="3">Yale</strain>
    </source>
</reference>
<dbReference type="AlphaFoldDB" id="A0A396YVC8"/>
<evidence type="ECO:0000313" key="3">
    <source>
        <dbReference type="Proteomes" id="UP000265798"/>
    </source>
</evidence>
<feature type="transmembrane region" description="Helical" evidence="1">
    <location>
        <begin position="132"/>
        <end position="152"/>
    </location>
</feature>